<dbReference type="EMBL" id="PFBZ01000025">
    <property type="protein sequence ID" value="PIT86897.1"/>
    <property type="molecule type" value="Genomic_DNA"/>
</dbReference>
<evidence type="ECO:0000313" key="9">
    <source>
        <dbReference type="Proteomes" id="UP000229362"/>
    </source>
</evidence>
<dbReference type="InterPro" id="IPR011545">
    <property type="entry name" value="DEAD/DEAH_box_helicase_dom"/>
</dbReference>
<dbReference type="InterPro" id="IPR027417">
    <property type="entry name" value="P-loop_NTPase"/>
</dbReference>
<dbReference type="InterPro" id="IPR050079">
    <property type="entry name" value="DEAD_box_RNA_helicase"/>
</dbReference>
<dbReference type="AlphaFoldDB" id="A0A2M6W263"/>
<evidence type="ECO:0000259" key="6">
    <source>
        <dbReference type="PROSITE" id="PS51192"/>
    </source>
</evidence>
<proteinExistence type="inferred from homology"/>
<keyword evidence="4" id="KW-0067">ATP-binding</keyword>
<dbReference type="InterPro" id="IPR014001">
    <property type="entry name" value="Helicase_ATP-bd"/>
</dbReference>
<dbReference type="Pfam" id="PF00270">
    <property type="entry name" value="DEAD"/>
    <property type="match status" value="1"/>
</dbReference>
<protein>
    <recommendedName>
        <fullName evidence="10">ATP-dependent helicase</fullName>
    </recommendedName>
</protein>
<keyword evidence="3" id="KW-0347">Helicase</keyword>
<evidence type="ECO:0000259" key="7">
    <source>
        <dbReference type="PROSITE" id="PS51194"/>
    </source>
</evidence>
<dbReference type="PANTHER" id="PTHR47959">
    <property type="entry name" value="ATP-DEPENDENT RNA HELICASE RHLE-RELATED"/>
    <property type="match status" value="1"/>
</dbReference>
<dbReference type="CDD" id="cd00268">
    <property type="entry name" value="DEADc"/>
    <property type="match status" value="1"/>
</dbReference>
<dbReference type="Proteomes" id="UP000229362">
    <property type="component" value="Unassembled WGS sequence"/>
</dbReference>
<keyword evidence="2" id="KW-0378">Hydrolase</keyword>
<evidence type="ECO:0000256" key="1">
    <source>
        <dbReference type="ARBA" id="ARBA00022741"/>
    </source>
</evidence>
<evidence type="ECO:0008006" key="10">
    <source>
        <dbReference type="Google" id="ProtNLM"/>
    </source>
</evidence>
<gene>
    <name evidence="8" type="ORF">COU33_00620</name>
</gene>
<dbReference type="GO" id="GO:0005829">
    <property type="term" value="C:cytosol"/>
    <property type="evidence" value="ECO:0007669"/>
    <property type="project" value="TreeGrafter"/>
</dbReference>
<keyword evidence="1" id="KW-0547">Nucleotide-binding</keyword>
<dbReference type="InterPro" id="IPR044742">
    <property type="entry name" value="DEAD/DEAH_RhlB"/>
</dbReference>
<evidence type="ECO:0000256" key="3">
    <source>
        <dbReference type="ARBA" id="ARBA00022806"/>
    </source>
</evidence>
<name>A0A2M6W263_9BACT</name>
<evidence type="ECO:0000256" key="4">
    <source>
        <dbReference type="ARBA" id="ARBA00022840"/>
    </source>
</evidence>
<dbReference type="GO" id="GO:0003724">
    <property type="term" value="F:RNA helicase activity"/>
    <property type="evidence" value="ECO:0007669"/>
    <property type="project" value="TreeGrafter"/>
</dbReference>
<feature type="non-terminal residue" evidence="8">
    <location>
        <position position="1"/>
    </location>
</feature>
<accession>A0A2M6W263</accession>
<organism evidence="8 9">
    <name type="scientific">Candidatus Magasanikbacteria bacterium CG10_big_fil_rev_8_21_14_0_10_43_6</name>
    <dbReference type="NCBI Taxonomy" id="1974650"/>
    <lineage>
        <taxon>Bacteria</taxon>
        <taxon>Candidatus Magasanikiibacteriota</taxon>
    </lineage>
</organism>
<dbReference type="SMART" id="SM00490">
    <property type="entry name" value="HELICc"/>
    <property type="match status" value="1"/>
</dbReference>
<dbReference type="Gene3D" id="3.40.50.300">
    <property type="entry name" value="P-loop containing nucleotide triphosphate hydrolases"/>
    <property type="match status" value="2"/>
</dbReference>
<dbReference type="CDD" id="cd18787">
    <property type="entry name" value="SF2_C_DEAD"/>
    <property type="match status" value="1"/>
</dbReference>
<sequence length="336" mass="37383">LRSQIVANLTNKGYKIPTRIQDEAIPQILKGRDVIGLANAGSGKTAAFLLPIIQKLATQSNRDTVLVITPTRELAQQIQTEFRVFSDKMQLYSTVCVGGLGVRPQIRDLRRKPHIVIGTPGRLKDFLKQRELHLENTTTLVLDEVDQILDMGFLPDVKNIISNIPKNRQSLCFSATITPQIKRLLDEMLVDPVKISVRTSETGNHIAQDIIKAGTPDEKMVELVKMLSQDHFEKVLIFGEMKHSVQKLADKLSKMNFPAVAIHGNKSQPQRQNALAAFKNGKVNILVATGVAARGIDIPNVSHVINFDQPQTHEEYVHRIGRTGRAGRPGQAYTFV</sequence>
<comment type="caution">
    <text evidence="8">The sequence shown here is derived from an EMBL/GenBank/DDBJ whole genome shotgun (WGS) entry which is preliminary data.</text>
</comment>
<reference evidence="9" key="1">
    <citation type="submission" date="2017-09" db="EMBL/GenBank/DDBJ databases">
        <title>Depth-based differentiation of microbial function through sediment-hosted aquifers and enrichment of novel symbionts in the deep terrestrial subsurface.</title>
        <authorList>
            <person name="Probst A.J."/>
            <person name="Ladd B."/>
            <person name="Jarett J.K."/>
            <person name="Geller-Mcgrath D.E."/>
            <person name="Sieber C.M.K."/>
            <person name="Emerson J.B."/>
            <person name="Anantharaman K."/>
            <person name="Thomas B.C."/>
            <person name="Malmstrom R."/>
            <person name="Stieglmeier M."/>
            <person name="Klingl A."/>
            <person name="Woyke T."/>
            <person name="Ryan C.M."/>
            <person name="Banfield J.F."/>
        </authorList>
    </citation>
    <scope>NUCLEOTIDE SEQUENCE [LARGE SCALE GENOMIC DNA]</scope>
</reference>
<dbReference type="GO" id="GO:0005524">
    <property type="term" value="F:ATP binding"/>
    <property type="evidence" value="ECO:0007669"/>
    <property type="project" value="UniProtKB-KW"/>
</dbReference>
<feature type="domain" description="Helicase ATP-binding" evidence="6">
    <location>
        <begin position="25"/>
        <end position="195"/>
    </location>
</feature>
<dbReference type="Pfam" id="PF00271">
    <property type="entry name" value="Helicase_C"/>
    <property type="match status" value="1"/>
</dbReference>
<dbReference type="GO" id="GO:0003676">
    <property type="term" value="F:nucleic acid binding"/>
    <property type="evidence" value="ECO:0007669"/>
    <property type="project" value="InterPro"/>
</dbReference>
<dbReference type="PANTHER" id="PTHR47959:SF13">
    <property type="entry name" value="ATP-DEPENDENT RNA HELICASE RHLE"/>
    <property type="match status" value="1"/>
</dbReference>
<evidence type="ECO:0000256" key="5">
    <source>
        <dbReference type="ARBA" id="ARBA00038437"/>
    </source>
</evidence>
<dbReference type="PROSITE" id="PS51192">
    <property type="entry name" value="HELICASE_ATP_BIND_1"/>
    <property type="match status" value="1"/>
</dbReference>
<dbReference type="InterPro" id="IPR001650">
    <property type="entry name" value="Helicase_C-like"/>
</dbReference>
<dbReference type="PROSITE" id="PS51194">
    <property type="entry name" value="HELICASE_CTER"/>
    <property type="match status" value="1"/>
</dbReference>
<dbReference type="GO" id="GO:0016787">
    <property type="term" value="F:hydrolase activity"/>
    <property type="evidence" value="ECO:0007669"/>
    <property type="project" value="UniProtKB-KW"/>
</dbReference>
<feature type="domain" description="Helicase C-terminal" evidence="7">
    <location>
        <begin position="219"/>
        <end position="336"/>
    </location>
</feature>
<comment type="similarity">
    <text evidence="5">Belongs to the DEAD box helicase family.</text>
</comment>
<dbReference type="SUPFAM" id="SSF52540">
    <property type="entry name" value="P-loop containing nucleoside triphosphate hydrolases"/>
    <property type="match status" value="1"/>
</dbReference>
<dbReference type="SMART" id="SM00487">
    <property type="entry name" value="DEXDc"/>
    <property type="match status" value="1"/>
</dbReference>
<evidence type="ECO:0000256" key="2">
    <source>
        <dbReference type="ARBA" id="ARBA00022801"/>
    </source>
</evidence>
<evidence type="ECO:0000313" key="8">
    <source>
        <dbReference type="EMBL" id="PIT86897.1"/>
    </source>
</evidence>